<keyword evidence="1" id="KW-0472">Membrane</keyword>
<protein>
    <recommendedName>
        <fullName evidence="4">ABC-2 family transporter protein</fullName>
    </recommendedName>
</protein>
<dbReference type="Proteomes" id="UP001299265">
    <property type="component" value="Unassembled WGS sequence"/>
</dbReference>
<evidence type="ECO:0008006" key="4">
    <source>
        <dbReference type="Google" id="ProtNLM"/>
    </source>
</evidence>
<accession>A0AAP2RK67</accession>
<organism evidence="2 3">
    <name type="scientific">Lientehia hominis</name>
    <dbReference type="NCBI Taxonomy" id="2897778"/>
    <lineage>
        <taxon>Bacteria</taxon>
        <taxon>Bacillati</taxon>
        <taxon>Bacillota</taxon>
        <taxon>Clostridia</taxon>
        <taxon>Lachnospirales</taxon>
        <taxon>Lachnospiraceae</taxon>
        <taxon>Lientehia</taxon>
    </lineage>
</organism>
<feature type="transmembrane region" description="Helical" evidence="1">
    <location>
        <begin position="305"/>
        <end position="327"/>
    </location>
</feature>
<feature type="transmembrane region" description="Helical" evidence="1">
    <location>
        <begin position="733"/>
        <end position="752"/>
    </location>
</feature>
<keyword evidence="3" id="KW-1185">Reference proteome</keyword>
<evidence type="ECO:0000313" key="3">
    <source>
        <dbReference type="Proteomes" id="UP001299265"/>
    </source>
</evidence>
<feature type="transmembrane region" description="Helical" evidence="1">
    <location>
        <begin position="334"/>
        <end position="355"/>
    </location>
</feature>
<reference evidence="2 3" key="1">
    <citation type="submission" date="2021-11" db="EMBL/GenBank/DDBJ databases">
        <title>Lacrimispora sp. nov. NSJ-141 isolated from human feces.</title>
        <authorList>
            <person name="Abdugheni R."/>
        </authorList>
    </citation>
    <scope>NUCLEOTIDE SEQUENCE [LARGE SCALE GENOMIC DNA]</scope>
    <source>
        <strain evidence="2 3">NSJ-141</strain>
    </source>
</reference>
<keyword evidence="1" id="KW-0812">Transmembrane</keyword>
<name>A0AAP2RK67_9FIRM</name>
<feature type="transmembrane region" description="Helical" evidence="1">
    <location>
        <begin position="211"/>
        <end position="227"/>
    </location>
</feature>
<proteinExistence type="predicted"/>
<feature type="transmembrane region" description="Helical" evidence="1">
    <location>
        <begin position="643"/>
        <end position="663"/>
    </location>
</feature>
<feature type="transmembrane region" description="Helical" evidence="1">
    <location>
        <begin position="602"/>
        <end position="622"/>
    </location>
</feature>
<feature type="transmembrane region" description="Helical" evidence="1">
    <location>
        <begin position="456"/>
        <end position="477"/>
    </location>
</feature>
<feature type="transmembrane region" description="Helical" evidence="1">
    <location>
        <begin position="772"/>
        <end position="791"/>
    </location>
</feature>
<dbReference type="AlphaFoldDB" id="A0AAP2RK67"/>
<sequence>MARLFYYEFKKLFSKKVVPFFFLFLFFFNGLMVYRESRGRYQGYLKADVSKVYESLAGMTALEAEENLTERVNLLEAVDVWRQWADGYEGWTEEDKQSFRSAHKEIMSRYPNLDIEDSYLLYLKNFYDEQSLLADVLEQVSAAAHYEEYLEGIEDEARIMTASSLFGNPGTFSYRNIEKTPPAYEHLKGMVLPAASSEGIILATESKVTDILLLFLLVVLGISILLGEREEGTLLLIRPMKKGYLETITAKLFLVLALTVLASFVFYGIDFLISHVVFGMGDLSRPIQSVKGFLTSPYEMTAGEYLTGFLAAKTAAALVWSTLIFCLGTIFKNGISVCLAMGITFSIEFLLYFAIGIHSYLSPLKILNLVCLADAPWFFGDYLNMNLFGWPVNVVPVCIGIGTLAVFLSCVLSIRRYLTESSSLRIENRMVTFLQAKIRRRGKKRKIRISLFPKELYKIFIMEKAWILLVLFCLLQWNTYKGFMVYTDSDDKFYQYYIDQAEGLPLQETALIYQEEFDRFDALAKENKSASGLYASGKLAYMEWQEINTKYMAAARGMIGFDRAVSQYEHVLNEKRAGADAELFYDTGWQALFDRNGQREDVMNAGKLGFFLILGLSAVFSVERSSRVEMLQKAYLRGGGSVCVRKYVSCFLYGTAAYFIAYVPRYLTVFSEYGTAGLSAPLKSLSALSEIPFNIPLWAYLLVVGICRYLGMLAAAGLILWLSKRCGSMVHTILIAMLILELPVFLYLMGIVGETYFSLLPMMTGFSMYRLTAVRIVYWCAVLAAGCWFYFQTYEESGV</sequence>
<dbReference type="RefSeq" id="WP_231063569.1">
    <property type="nucleotide sequence ID" value="NZ_JAJNOR010000011.1"/>
</dbReference>
<feature type="transmembrane region" description="Helical" evidence="1">
    <location>
        <begin position="248"/>
        <end position="269"/>
    </location>
</feature>
<dbReference type="EMBL" id="JAJNOR010000011">
    <property type="protein sequence ID" value="MCD2493727.1"/>
    <property type="molecule type" value="Genomic_DNA"/>
</dbReference>
<keyword evidence="1" id="KW-1133">Transmembrane helix</keyword>
<evidence type="ECO:0000313" key="2">
    <source>
        <dbReference type="EMBL" id="MCD2493727.1"/>
    </source>
</evidence>
<comment type="caution">
    <text evidence="2">The sequence shown here is derived from an EMBL/GenBank/DDBJ whole genome shotgun (WGS) entry which is preliminary data.</text>
</comment>
<evidence type="ECO:0000256" key="1">
    <source>
        <dbReference type="SAM" id="Phobius"/>
    </source>
</evidence>
<feature type="transmembrane region" description="Helical" evidence="1">
    <location>
        <begin position="697"/>
        <end position="721"/>
    </location>
</feature>
<feature type="transmembrane region" description="Helical" evidence="1">
    <location>
        <begin position="12"/>
        <end position="34"/>
    </location>
</feature>
<feature type="transmembrane region" description="Helical" evidence="1">
    <location>
        <begin position="394"/>
        <end position="414"/>
    </location>
</feature>
<gene>
    <name evidence="2" type="ORF">LQE92_14045</name>
</gene>